<evidence type="ECO:0000256" key="4">
    <source>
        <dbReference type="ARBA" id="ARBA00006739"/>
    </source>
</evidence>
<evidence type="ECO:0000256" key="2">
    <source>
        <dbReference type="ARBA" id="ARBA00004760"/>
    </source>
</evidence>
<evidence type="ECO:0000256" key="5">
    <source>
        <dbReference type="ARBA" id="ARBA00012699"/>
    </source>
</evidence>
<feature type="signal peptide" evidence="12">
    <location>
        <begin position="1"/>
        <end position="25"/>
    </location>
</feature>
<organism evidence="13 14">
    <name type="scientific">Adiantum capillus-veneris</name>
    <name type="common">Maidenhair fern</name>
    <dbReference type="NCBI Taxonomy" id="13818"/>
    <lineage>
        <taxon>Eukaryota</taxon>
        <taxon>Viridiplantae</taxon>
        <taxon>Streptophyta</taxon>
        <taxon>Embryophyta</taxon>
        <taxon>Tracheophyta</taxon>
        <taxon>Polypodiopsida</taxon>
        <taxon>Polypodiidae</taxon>
        <taxon>Polypodiales</taxon>
        <taxon>Pteridineae</taxon>
        <taxon>Pteridaceae</taxon>
        <taxon>Vittarioideae</taxon>
        <taxon>Adiantum</taxon>
    </lineage>
</organism>
<keyword evidence="12" id="KW-0732">Signal</keyword>
<evidence type="ECO:0000256" key="1">
    <source>
        <dbReference type="ARBA" id="ARBA00004141"/>
    </source>
</evidence>
<dbReference type="SUPFAM" id="SSF53448">
    <property type="entry name" value="Nucleotide-diphospho-sugar transferases"/>
    <property type="match status" value="1"/>
</dbReference>
<reference evidence="13" key="1">
    <citation type="submission" date="2021-01" db="EMBL/GenBank/DDBJ databases">
        <title>Adiantum capillus-veneris genome.</title>
        <authorList>
            <person name="Fang Y."/>
            <person name="Liao Q."/>
        </authorList>
    </citation>
    <scope>NUCLEOTIDE SEQUENCE</scope>
    <source>
        <strain evidence="13">H3</strain>
        <tissue evidence="13">Leaf</tissue>
    </source>
</reference>
<evidence type="ECO:0000256" key="7">
    <source>
        <dbReference type="ARBA" id="ARBA00022679"/>
    </source>
</evidence>
<dbReference type="GO" id="GO:0016020">
    <property type="term" value="C:membrane"/>
    <property type="evidence" value="ECO:0007669"/>
    <property type="project" value="UniProtKB-SubCell"/>
</dbReference>
<keyword evidence="8 11" id="KW-0812">Transmembrane</keyword>
<dbReference type="FunFam" id="3.90.550.10:FF:000086">
    <property type="entry name" value="Putative ceramide glucosyltransferase"/>
    <property type="match status" value="1"/>
</dbReference>
<sequence>MTHLQRLDLWLAWASSLCLHPLGLAIQVQGCVICLFLALGWAFAASVRNKKLKRIKEGEQSGNSFSFIYPDINDLEHSAQRKLPRVTVIMPVKGVSEHSRSNWRSQVISLYGGPTEFFFVVESEDDPAYKVVSELLLDLQGQVTAKVIVAGLSTTCSQKIHNQLAGIDSMHKETKYVLFLDDDVRLHPGTLGALAASIEENPKIFVLTGYPFDIPSGSLGSYCMFEYHMPCSMGFATGGRTFFLWGGCMMMHADDFRENRYGMVTGLRYGGYSDDMTLAAVAGANKRLISSPPVAIFFHPLAKNITFSQYWNYLRKQTFVLESYNTHVNWLMNRALFYSHCWLSWSFVLPFVMSAVQLLALFRFLLGSVYLVRGFHINGLIFACCHFVCVMIEMVSLRHLSRVEIDLCNALSPEQEPFSIKTFNWFLVFWALIVDNFLYPVSAVYSHFTQSIDWAGVRYHLRNGKIHKIDRKCNGASIKAETSAKICCSSTKGSWEKRLHEPSQQLRKGVKFSRAELY</sequence>
<comment type="pathway">
    <text evidence="3">Sphingolipid metabolism.</text>
</comment>
<comment type="caution">
    <text evidence="13">The sequence shown here is derived from an EMBL/GenBank/DDBJ whole genome shotgun (WGS) entry which is preliminary data.</text>
</comment>
<keyword evidence="7" id="KW-0808">Transferase</keyword>
<dbReference type="Proteomes" id="UP000886520">
    <property type="component" value="Chromosome 13"/>
</dbReference>
<dbReference type="PANTHER" id="PTHR12726:SF0">
    <property type="entry name" value="CERAMIDE GLUCOSYLTRANSFERASE"/>
    <property type="match status" value="1"/>
</dbReference>
<evidence type="ECO:0000256" key="3">
    <source>
        <dbReference type="ARBA" id="ARBA00004991"/>
    </source>
</evidence>
<comment type="subcellular location">
    <subcellularLocation>
        <location evidence="1">Membrane</location>
        <topology evidence="1">Multi-pass membrane protein</topology>
    </subcellularLocation>
</comment>
<dbReference type="EMBL" id="JABFUD020000013">
    <property type="protein sequence ID" value="KAI5071051.1"/>
    <property type="molecule type" value="Genomic_DNA"/>
</dbReference>
<protein>
    <recommendedName>
        <fullName evidence="5">ceramide glucosyltransferase</fullName>
        <ecNumber evidence="5">2.4.1.80</ecNumber>
    </recommendedName>
</protein>
<dbReference type="AlphaFoldDB" id="A0A9D4ZFN0"/>
<comment type="similarity">
    <text evidence="4">Belongs to the glycosyltransferase 2 family.</text>
</comment>
<evidence type="ECO:0000256" key="8">
    <source>
        <dbReference type="ARBA" id="ARBA00022692"/>
    </source>
</evidence>
<dbReference type="OrthoDB" id="1483400at2759"/>
<dbReference type="GO" id="GO:0008120">
    <property type="term" value="F:ceramide glucosyltransferase activity"/>
    <property type="evidence" value="ECO:0007669"/>
    <property type="project" value="UniProtKB-EC"/>
</dbReference>
<feature type="transmembrane region" description="Helical" evidence="11">
    <location>
        <begin position="370"/>
        <end position="392"/>
    </location>
</feature>
<keyword evidence="9 11" id="KW-1133">Transmembrane helix</keyword>
<name>A0A9D4ZFN0_ADICA</name>
<dbReference type="InterPro" id="IPR029044">
    <property type="entry name" value="Nucleotide-diphossugar_trans"/>
</dbReference>
<dbReference type="EC" id="2.4.1.80" evidence="5"/>
<accession>A0A9D4ZFN0</accession>
<evidence type="ECO:0000256" key="12">
    <source>
        <dbReference type="SAM" id="SignalP"/>
    </source>
</evidence>
<evidence type="ECO:0000256" key="9">
    <source>
        <dbReference type="ARBA" id="ARBA00022989"/>
    </source>
</evidence>
<dbReference type="Pfam" id="PF13506">
    <property type="entry name" value="Glyco_transf_21"/>
    <property type="match status" value="1"/>
</dbReference>
<evidence type="ECO:0000256" key="6">
    <source>
        <dbReference type="ARBA" id="ARBA00022676"/>
    </source>
</evidence>
<keyword evidence="10 11" id="KW-0472">Membrane</keyword>
<dbReference type="PANTHER" id="PTHR12726">
    <property type="entry name" value="CERAMIDE GLUCOSYLTRANSFERASE"/>
    <property type="match status" value="1"/>
</dbReference>
<feature type="transmembrane region" description="Helical" evidence="11">
    <location>
        <begin position="20"/>
        <end position="44"/>
    </location>
</feature>
<comment type="pathway">
    <text evidence="2">Lipid metabolism; sphingolipid metabolism.</text>
</comment>
<keyword evidence="6" id="KW-0328">Glycosyltransferase</keyword>
<keyword evidence="14" id="KW-1185">Reference proteome</keyword>
<evidence type="ECO:0000313" key="13">
    <source>
        <dbReference type="EMBL" id="KAI5071051.1"/>
    </source>
</evidence>
<evidence type="ECO:0000256" key="10">
    <source>
        <dbReference type="ARBA" id="ARBA00023136"/>
    </source>
</evidence>
<feature type="transmembrane region" description="Helical" evidence="11">
    <location>
        <begin position="342"/>
        <end position="364"/>
    </location>
</feature>
<evidence type="ECO:0000256" key="11">
    <source>
        <dbReference type="SAM" id="Phobius"/>
    </source>
</evidence>
<dbReference type="Gene3D" id="3.90.550.10">
    <property type="entry name" value="Spore Coat Polysaccharide Biosynthesis Protein SpsA, Chain A"/>
    <property type="match status" value="1"/>
</dbReference>
<evidence type="ECO:0000313" key="14">
    <source>
        <dbReference type="Proteomes" id="UP000886520"/>
    </source>
</evidence>
<proteinExistence type="inferred from homology"/>
<dbReference type="GO" id="GO:0006679">
    <property type="term" value="P:glucosylceramide biosynthetic process"/>
    <property type="evidence" value="ECO:0007669"/>
    <property type="project" value="TreeGrafter"/>
</dbReference>
<dbReference type="InterPro" id="IPR025993">
    <property type="entry name" value="Ceramide_glucosylTrfase"/>
</dbReference>
<gene>
    <name evidence="13" type="ORF">GOP47_0013302</name>
</gene>
<feature type="chain" id="PRO_5039128715" description="ceramide glucosyltransferase" evidence="12">
    <location>
        <begin position="26"/>
        <end position="518"/>
    </location>
</feature>